<evidence type="ECO:0000313" key="2">
    <source>
        <dbReference type="Proteomes" id="UP000789920"/>
    </source>
</evidence>
<organism evidence="1 2">
    <name type="scientific">Racocetra persica</name>
    <dbReference type="NCBI Taxonomy" id="160502"/>
    <lineage>
        <taxon>Eukaryota</taxon>
        <taxon>Fungi</taxon>
        <taxon>Fungi incertae sedis</taxon>
        <taxon>Mucoromycota</taxon>
        <taxon>Glomeromycotina</taxon>
        <taxon>Glomeromycetes</taxon>
        <taxon>Diversisporales</taxon>
        <taxon>Gigasporaceae</taxon>
        <taxon>Racocetra</taxon>
    </lineage>
</organism>
<feature type="non-terminal residue" evidence="1">
    <location>
        <position position="1"/>
    </location>
</feature>
<accession>A0ACA9NY99</accession>
<protein>
    <submittedName>
        <fullName evidence="1">14744_t:CDS:1</fullName>
    </submittedName>
</protein>
<gene>
    <name evidence="1" type="ORF">RPERSI_LOCUS9231</name>
</gene>
<proteinExistence type="predicted"/>
<evidence type="ECO:0000313" key="1">
    <source>
        <dbReference type="EMBL" id="CAG8683569.1"/>
    </source>
</evidence>
<sequence length="287" mass="33813">NGSSVNKQKLLDIIQGFSKKLKEIEDKDNKTKLRRIKNGERVFKFSNEIKRAFRLDITKALNEHFKTHKQYKQWLNNVNNALKFARKFQKVSIGTTLYGEASYELSKALILSSNNLSMQENEFEEINEINTMELDNNTNIEAKNLLIDAFYKGLYVNTIVWLKKVFDVDIKSEFERKWSNQTIKPNEYFIYAGILILLESNFYEDKTQKVMDILYHVLQNKGYFKELYERCFSTTPTSLPRLNTKTLKYLKKNHDDKMNIINDGTSRSLNEILKQIEGYDTINSHEL</sequence>
<comment type="caution">
    <text evidence="1">The sequence shown here is derived from an EMBL/GenBank/DDBJ whole genome shotgun (WGS) entry which is preliminary data.</text>
</comment>
<name>A0ACA9NY99_9GLOM</name>
<keyword evidence="2" id="KW-1185">Reference proteome</keyword>
<dbReference type="EMBL" id="CAJVQC010017271">
    <property type="protein sequence ID" value="CAG8683569.1"/>
    <property type="molecule type" value="Genomic_DNA"/>
</dbReference>
<dbReference type="Proteomes" id="UP000789920">
    <property type="component" value="Unassembled WGS sequence"/>
</dbReference>
<reference evidence="1" key="1">
    <citation type="submission" date="2021-06" db="EMBL/GenBank/DDBJ databases">
        <authorList>
            <person name="Kallberg Y."/>
            <person name="Tangrot J."/>
            <person name="Rosling A."/>
        </authorList>
    </citation>
    <scope>NUCLEOTIDE SEQUENCE</scope>
    <source>
        <strain evidence="1">MA461A</strain>
    </source>
</reference>